<dbReference type="GO" id="GO:0003690">
    <property type="term" value="F:double-stranded DNA binding"/>
    <property type="evidence" value="ECO:0007669"/>
    <property type="project" value="TreeGrafter"/>
</dbReference>
<evidence type="ECO:0000259" key="5">
    <source>
        <dbReference type="PROSITE" id="PS50035"/>
    </source>
</evidence>
<feature type="binding site" evidence="2">
    <location>
        <position position="579"/>
    </location>
    <ligand>
        <name>substrate</name>
    </ligand>
</feature>
<proteinExistence type="predicted"/>
<dbReference type="SUPFAM" id="SSF56024">
    <property type="entry name" value="Phospholipase D/nuclease"/>
    <property type="match status" value="2"/>
</dbReference>
<protein>
    <recommendedName>
        <fullName evidence="5">PLD phosphodiesterase domain-containing protein</fullName>
    </recommendedName>
</protein>
<dbReference type="GO" id="GO:0006281">
    <property type="term" value="P:DNA repair"/>
    <property type="evidence" value="ECO:0007669"/>
    <property type="project" value="InterPro"/>
</dbReference>
<dbReference type="GO" id="GO:0005634">
    <property type="term" value="C:nucleus"/>
    <property type="evidence" value="ECO:0007669"/>
    <property type="project" value="InterPro"/>
</dbReference>
<feature type="region of interest" description="Disordered" evidence="4">
    <location>
        <begin position="38"/>
        <end position="236"/>
    </location>
</feature>
<feature type="active site" description="Proton donor/acceptor" evidence="1">
    <location>
        <position position="577"/>
    </location>
</feature>
<organism evidence="6 7">
    <name type="scientific">Venustampulla echinocandica</name>
    <dbReference type="NCBI Taxonomy" id="2656787"/>
    <lineage>
        <taxon>Eukaryota</taxon>
        <taxon>Fungi</taxon>
        <taxon>Dikarya</taxon>
        <taxon>Ascomycota</taxon>
        <taxon>Pezizomycotina</taxon>
        <taxon>Leotiomycetes</taxon>
        <taxon>Helotiales</taxon>
        <taxon>Pleuroascaceae</taxon>
        <taxon>Venustampulla</taxon>
    </lineage>
</organism>
<evidence type="ECO:0000256" key="1">
    <source>
        <dbReference type="PIRSR" id="PIRSR610347-1"/>
    </source>
</evidence>
<dbReference type="Gene3D" id="3.30.870.10">
    <property type="entry name" value="Endonuclease Chain A"/>
    <property type="match status" value="2"/>
</dbReference>
<feature type="compositionally biased region" description="Polar residues" evidence="4">
    <location>
        <begin position="194"/>
        <end position="205"/>
    </location>
</feature>
<dbReference type="CDD" id="cd09122">
    <property type="entry name" value="PLDc_Tdp1_1"/>
    <property type="match status" value="1"/>
</dbReference>
<feature type="domain" description="PLD phosphodiesterase" evidence="5">
    <location>
        <begin position="572"/>
        <end position="607"/>
    </location>
</feature>
<dbReference type="Proteomes" id="UP000254866">
    <property type="component" value="Unassembled WGS sequence"/>
</dbReference>
<keyword evidence="7" id="KW-1185">Reference proteome</keyword>
<gene>
    <name evidence="6" type="ORF">BP5553_07143</name>
</gene>
<dbReference type="AlphaFoldDB" id="A0A370TIP3"/>
<dbReference type="OrthoDB" id="47785at2759"/>
<feature type="binding site" evidence="2">
    <location>
        <position position="335"/>
    </location>
    <ligand>
        <name>substrate</name>
    </ligand>
</feature>
<name>A0A370TIP3_9HELO</name>
<evidence type="ECO:0000256" key="4">
    <source>
        <dbReference type="SAM" id="MobiDB-lite"/>
    </source>
</evidence>
<dbReference type="InterPro" id="IPR010347">
    <property type="entry name" value="Tdp1"/>
</dbReference>
<sequence>MSDVDSDEELNRAIALSLQESSPPTKRGLNEVIDLVSDEEEDDLDAPVVTRSIPSPSKLQRKADIKPNGLNTVDLTENEQQKNGESQNKSMALGSATFEQSIPVRSEPPTGGGILGLLDRKQMEEERIARAKQRLQQTEAGDSTKPELSRKRKASGSPESSVRKGRVPIAEALRTPSLVKEQEQISKVAAVHPSASSNTLSSQKNAEAHQHTSPDKSHQTKPLDASSHRDKKTISSIQYPDGVVKKTWAYGYPRKGNDIKIEEVLQKSDLELAVLSAFQVDPEWVQTKLDDKTKVIWVLQAKEEADKDNMRSGAPSNYKFCFPPMDGNVNCMHSKLQLLAHPTHLRIVIPSANLVPYDWGETGVMENVCFLIDLPRLPNGKVTEDSDLTLFGTELIYFLEKMGLGQATINSIKKFDFSRTAHLAFVHSIGGSHRGSDWKRTGFCGLGTAVRKLGLHTGQALSADFLTASLGNLNNSFMKSMFLALQGDDGMTEYSWRYNKPPRGQINTESLTERKLLEDLKQNCRVYFPVRETVASSRGGVRSAGTICFNAKWYNSDEFPRSLMRDCKSLREGMLMHSKMIFVRPHEAPRSGVAWAYVGSANLSESAWGRLVKDKSTKEPKLNCRNWECGVIVPVLAGDSKVKNKEQDQGPPGMEVFKDHVPVPMVAPGEEYAGRRPWYHNELDR</sequence>
<evidence type="ECO:0000256" key="2">
    <source>
        <dbReference type="PIRSR" id="PIRSR610347-2"/>
    </source>
</evidence>
<feature type="site" description="Interaction with DNA" evidence="3">
    <location>
        <position position="604"/>
    </location>
</feature>
<dbReference type="EMBL" id="NPIC01000006">
    <property type="protein sequence ID" value="RDL35212.1"/>
    <property type="molecule type" value="Genomic_DNA"/>
</dbReference>
<dbReference type="STRING" id="2656787.A0A370TIP3"/>
<dbReference type="RefSeq" id="XP_031868035.1">
    <property type="nucleotide sequence ID" value="XM_032015766.1"/>
</dbReference>
<evidence type="ECO:0000313" key="7">
    <source>
        <dbReference type="Proteomes" id="UP000254866"/>
    </source>
</evidence>
<dbReference type="PANTHER" id="PTHR12415">
    <property type="entry name" value="TYROSYL-DNA PHOSPHODIESTERASE 1"/>
    <property type="match status" value="1"/>
</dbReference>
<reference evidence="6 7" key="1">
    <citation type="journal article" date="2018" name="IMA Fungus">
        <title>IMA Genome-F 9: Draft genome sequence of Annulohypoxylon stygium, Aspergillus mulundensis, Berkeleyomyces basicola (syn. Thielaviopsis basicola), Ceratocystis smalleyi, two Cercospora beticola strains, Coleophoma cylindrospora, Fusarium fracticaudum, Phialophora cf. hyalina, and Morchella septimelata.</title>
        <authorList>
            <person name="Wingfield B.D."/>
            <person name="Bills G.F."/>
            <person name="Dong Y."/>
            <person name="Huang W."/>
            <person name="Nel W.J."/>
            <person name="Swalarsk-Parry B.S."/>
            <person name="Vaghefi N."/>
            <person name="Wilken P.M."/>
            <person name="An Z."/>
            <person name="de Beer Z.W."/>
            <person name="De Vos L."/>
            <person name="Chen L."/>
            <person name="Duong T.A."/>
            <person name="Gao Y."/>
            <person name="Hammerbacher A."/>
            <person name="Kikkert J.R."/>
            <person name="Li Y."/>
            <person name="Li H."/>
            <person name="Li K."/>
            <person name="Li Q."/>
            <person name="Liu X."/>
            <person name="Ma X."/>
            <person name="Naidoo K."/>
            <person name="Pethybridge S.J."/>
            <person name="Sun J."/>
            <person name="Steenkamp E.T."/>
            <person name="van der Nest M.A."/>
            <person name="van Wyk S."/>
            <person name="Wingfield M.J."/>
            <person name="Xiong C."/>
            <person name="Yue Q."/>
            <person name="Zhang X."/>
        </authorList>
    </citation>
    <scope>NUCLEOTIDE SEQUENCE [LARGE SCALE GENOMIC DNA]</scope>
    <source>
        <strain evidence="6 7">BP 5553</strain>
    </source>
</reference>
<dbReference type="CDD" id="cd09123">
    <property type="entry name" value="PLDc_Tdp1_2"/>
    <property type="match status" value="1"/>
</dbReference>
<feature type="active site" description="Nucleophile" evidence="1">
    <location>
        <position position="333"/>
    </location>
</feature>
<dbReference type="GeneID" id="43599992"/>
<dbReference type="GO" id="GO:0003697">
    <property type="term" value="F:single-stranded DNA binding"/>
    <property type="evidence" value="ECO:0007669"/>
    <property type="project" value="TreeGrafter"/>
</dbReference>
<dbReference type="Pfam" id="PF06087">
    <property type="entry name" value="Tyr-DNA_phospho"/>
    <property type="match status" value="1"/>
</dbReference>
<feature type="compositionally biased region" description="Polar residues" evidence="4">
    <location>
        <begin position="81"/>
        <end position="90"/>
    </location>
</feature>
<dbReference type="PANTHER" id="PTHR12415:SF4">
    <property type="entry name" value="TYROSYL-DNA PHOSPHODIESTERASE DOMAIN-CONTAINING PROTEIN"/>
    <property type="match status" value="1"/>
</dbReference>
<accession>A0A370TIP3</accession>
<evidence type="ECO:0000256" key="3">
    <source>
        <dbReference type="PIRSR" id="PIRSR610347-3"/>
    </source>
</evidence>
<evidence type="ECO:0000313" key="6">
    <source>
        <dbReference type="EMBL" id="RDL35212.1"/>
    </source>
</evidence>
<dbReference type="GO" id="GO:0017005">
    <property type="term" value="F:3'-tyrosyl-DNA phosphodiesterase activity"/>
    <property type="evidence" value="ECO:0007669"/>
    <property type="project" value="TreeGrafter"/>
</dbReference>
<feature type="compositionally biased region" description="Basic and acidic residues" evidence="4">
    <location>
        <begin position="206"/>
        <end position="218"/>
    </location>
</feature>
<dbReference type="PROSITE" id="PS50035">
    <property type="entry name" value="PLD"/>
    <property type="match status" value="1"/>
</dbReference>
<comment type="caution">
    <text evidence="6">The sequence shown here is derived from an EMBL/GenBank/DDBJ whole genome shotgun (WGS) entry which is preliminary data.</text>
</comment>
<dbReference type="InterPro" id="IPR001736">
    <property type="entry name" value="PLipase_D/transphosphatidylase"/>
</dbReference>
<feature type="compositionally biased region" description="Basic and acidic residues" evidence="4">
    <location>
        <begin position="118"/>
        <end position="129"/>
    </location>
</feature>